<dbReference type="eggNOG" id="COG1309">
    <property type="taxonomic scope" value="Bacteria"/>
</dbReference>
<organism evidence="4 5">
    <name type="scientific">Aequorivita sublithincola (strain DSM 14238 / LMG 21431 / ACAM 643 / 9-3)</name>
    <dbReference type="NCBI Taxonomy" id="746697"/>
    <lineage>
        <taxon>Bacteria</taxon>
        <taxon>Pseudomonadati</taxon>
        <taxon>Bacteroidota</taxon>
        <taxon>Flavobacteriia</taxon>
        <taxon>Flavobacteriales</taxon>
        <taxon>Flavobacteriaceae</taxon>
        <taxon>Aequorivita</taxon>
    </lineage>
</organism>
<dbReference type="SUPFAM" id="SSF48498">
    <property type="entry name" value="Tetracyclin repressor-like, C-terminal domain"/>
    <property type="match status" value="1"/>
</dbReference>
<dbReference type="PRINTS" id="PR00455">
    <property type="entry name" value="HTHTETR"/>
</dbReference>
<evidence type="ECO:0000256" key="2">
    <source>
        <dbReference type="PROSITE-ProRule" id="PRU00335"/>
    </source>
</evidence>
<dbReference type="InterPro" id="IPR009057">
    <property type="entry name" value="Homeodomain-like_sf"/>
</dbReference>
<dbReference type="InterPro" id="IPR050109">
    <property type="entry name" value="HTH-type_TetR-like_transc_reg"/>
</dbReference>
<dbReference type="InterPro" id="IPR036271">
    <property type="entry name" value="Tet_transcr_reg_TetR-rel_C_sf"/>
</dbReference>
<feature type="domain" description="HTH tetR-type" evidence="3">
    <location>
        <begin position="13"/>
        <end position="73"/>
    </location>
</feature>
<dbReference type="HOGENOM" id="CLU_069356_1_4_10"/>
<dbReference type="Proteomes" id="UP000006049">
    <property type="component" value="Chromosome"/>
</dbReference>
<dbReference type="InterPro" id="IPR001647">
    <property type="entry name" value="HTH_TetR"/>
</dbReference>
<evidence type="ECO:0000313" key="5">
    <source>
        <dbReference type="Proteomes" id="UP000006049"/>
    </source>
</evidence>
<dbReference type="Pfam" id="PF00440">
    <property type="entry name" value="TetR_N"/>
    <property type="match status" value="1"/>
</dbReference>
<gene>
    <name evidence="4" type="ordered locus">Aeqsu_2445</name>
</gene>
<keyword evidence="1 2" id="KW-0238">DNA-binding</keyword>
<accession>I3YY35</accession>
<sequence>MFNFVPNLVMDWNEKQIQILEVAEKLFAENGFDGTSVRQISKEADVNVAMISYYFGSKEKMLEALLDYRLADFKIQIESILSKETKYLEKIDEIVALVVMRVHKNRRTHKIVNFEYSKDSRNISFENYLKQKNENFKVIEAFVKKGQSEGVFSKELNIPLIVPTILGTYFHFYYNKKFYMALHSLPDDVSLDEFVHKTLTKHIQQTIKALLTYAN</sequence>
<evidence type="ECO:0000313" key="4">
    <source>
        <dbReference type="EMBL" id="AFL81903.1"/>
    </source>
</evidence>
<dbReference type="STRING" id="746697.Aeqsu_2445"/>
<dbReference type="PANTHER" id="PTHR30328">
    <property type="entry name" value="TRANSCRIPTIONAL REPRESSOR"/>
    <property type="match status" value="1"/>
</dbReference>
<dbReference type="AlphaFoldDB" id="I3YY35"/>
<feature type="DNA-binding region" description="H-T-H motif" evidence="2">
    <location>
        <begin position="36"/>
        <end position="55"/>
    </location>
</feature>
<protein>
    <submittedName>
        <fullName evidence="4">Transcriptional regulator</fullName>
    </submittedName>
</protein>
<proteinExistence type="predicted"/>
<dbReference type="SUPFAM" id="SSF46689">
    <property type="entry name" value="Homeodomain-like"/>
    <property type="match status" value="1"/>
</dbReference>
<dbReference type="InterPro" id="IPR023772">
    <property type="entry name" value="DNA-bd_HTH_TetR-type_CS"/>
</dbReference>
<reference evidence="4 5" key="1">
    <citation type="submission" date="2012-06" db="EMBL/GenBank/DDBJ databases">
        <title>The complete genome of Aequorivita sublithincola DSM 14238.</title>
        <authorList>
            <consortium name="US DOE Joint Genome Institute (JGI-PGF)"/>
            <person name="Lucas S."/>
            <person name="Copeland A."/>
            <person name="Lapidus A."/>
            <person name="Goodwin L."/>
            <person name="Pitluck S."/>
            <person name="Peters L."/>
            <person name="Munk A.C.C."/>
            <person name="Kyrpides N."/>
            <person name="Mavromatis K."/>
            <person name="Pagani I."/>
            <person name="Ivanova N."/>
            <person name="Ovchinnikova G."/>
            <person name="Zeytun A."/>
            <person name="Detter J.C."/>
            <person name="Han C."/>
            <person name="Land M."/>
            <person name="Hauser L."/>
            <person name="Markowitz V."/>
            <person name="Cheng J.-F."/>
            <person name="Hugenholtz P."/>
            <person name="Woyke T."/>
            <person name="Wu D."/>
            <person name="Tindall B."/>
            <person name="Faehnrich R."/>
            <person name="Brambilla E."/>
            <person name="Klenk H.-P."/>
            <person name="Eisen J.A."/>
        </authorList>
    </citation>
    <scope>NUCLEOTIDE SEQUENCE [LARGE SCALE GENOMIC DNA]</scope>
    <source>
        <strain evidence="5">DSM 14238 / LMG 21431 / ACAM 643 / 9-3</strain>
    </source>
</reference>
<dbReference type="PROSITE" id="PS01081">
    <property type="entry name" value="HTH_TETR_1"/>
    <property type="match status" value="1"/>
</dbReference>
<dbReference type="EMBL" id="CP003280">
    <property type="protein sequence ID" value="AFL81903.1"/>
    <property type="molecule type" value="Genomic_DNA"/>
</dbReference>
<dbReference type="PROSITE" id="PS50977">
    <property type="entry name" value="HTH_TETR_2"/>
    <property type="match status" value="1"/>
</dbReference>
<name>I3YY35_AEQSU</name>
<dbReference type="Gene3D" id="1.10.357.10">
    <property type="entry name" value="Tetracycline Repressor, domain 2"/>
    <property type="match status" value="1"/>
</dbReference>
<evidence type="ECO:0000259" key="3">
    <source>
        <dbReference type="PROSITE" id="PS50977"/>
    </source>
</evidence>
<dbReference type="PANTHER" id="PTHR30328:SF54">
    <property type="entry name" value="HTH-TYPE TRANSCRIPTIONAL REPRESSOR SCO4008"/>
    <property type="match status" value="1"/>
</dbReference>
<dbReference type="KEGG" id="asl:Aeqsu_2445"/>
<evidence type="ECO:0000256" key="1">
    <source>
        <dbReference type="ARBA" id="ARBA00023125"/>
    </source>
</evidence>
<dbReference type="PATRIC" id="fig|746697.3.peg.2496"/>
<keyword evidence="5" id="KW-1185">Reference proteome</keyword>
<dbReference type="GO" id="GO:0003677">
    <property type="term" value="F:DNA binding"/>
    <property type="evidence" value="ECO:0007669"/>
    <property type="project" value="UniProtKB-UniRule"/>
</dbReference>